<gene>
    <name evidence="3" type="ORF">CK820_G0044303</name>
</gene>
<dbReference type="Gene3D" id="3.40.50.720">
    <property type="entry name" value="NAD(P)-binding Rossmann-like Domain"/>
    <property type="match status" value="1"/>
</dbReference>
<organism evidence="3 4">
    <name type="scientific">Pan troglodytes</name>
    <name type="common">Chimpanzee</name>
    <dbReference type="NCBI Taxonomy" id="9598"/>
    <lineage>
        <taxon>Eukaryota</taxon>
        <taxon>Metazoa</taxon>
        <taxon>Chordata</taxon>
        <taxon>Craniata</taxon>
        <taxon>Vertebrata</taxon>
        <taxon>Euteleostomi</taxon>
        <taxon>Mammalia</taxon>
        <taxon>Eutheria</taxon>
        <taxon>Euarchontoglires</taxon>
        <taxon>Primates</taxon>
        <taxon>Haplorrhini</taxon>
        <taxon>Catarrhini</taxon>
        <taxon>Hominidae</taxon>
        <taxon>Pan</taxon>
    </lineage>
</organism>
<dbReference type="InterPro" id="IPR036291">
    <property type="entry name" value="NAD(P)-bd_dom_sf"/>
</dbReference>
<dbReference type="SUPFAM" id="SSF51735">
    <property type="entry name" value="NAD(P)-binding Rossmann-fold domains"/>
    <property type="match status" value="1"/>
</dbReference>
<dbReference type="Pfam" id="PF01073">
    <property type="entry name" value="3Beta_HSD"/>
    <property type="match status" value="1"/>
</dbReference>
<feature type="non-terminal residue" evidence="3">
    <location>
        <position position="82"/>
    </location>
</feature>
<evidence type="ECO:0000259" key="2">
    <source>
        <dbReference type="Pfam" id="PF01073"/>
    </source>
</evidence>
<dbReference type="AlphaFoldDB" id="A0A2J8JUJ8"/>
<proteinExistence type="predicted"/>
<dbReference type="Proteomes" id="UP000236370">
    <property type="component" value="Unassembled WGS sequence"/>
</dbReference>
<feature type="domain" description="3-beta hydroxysteroid dehydrogenase/isomerase" evidence="2">
    <location>
        <begin position="7"/>
        <end position="82"/>
    </location>
</feature>
<protein>
    <submittedName>
        <fullName evidence="3">HSD3B1 isoform 1</fullName>
    </submittedName>
</protein>
<evidence type="ECO:0000313" key="3">
    <source>
        <dbReference type="EMBL" id="PNI26438.1"/>
    </source>
</evidence>
<dbReference type="EMBL" id="NBAG03000423">
    <property type="protein sequence ID" value="PNI26438.1"/>
    <property type="molecule type" value="Genomic_DNA"/>
</dbReference>
<evidence type="ECO:0000256" key="1">
    <source>
        <dbReference type="ARBA" id="ARBA00023027"/>
    </source>
</evidence>
<reference evidence="3 4" key="1">
    <citation type="submission" date="2017-12" db="EMBL/GenBank/DDBJ databases">
        <title>High-resolution comparative analysis of great ape genomes.</title>
        <authorList>
            <person name="Pollen A."/>
            <person name="Hastie A."/>
            <person name="Hormozdiari F."/>
            <person name="Dougherty M."/>
            <person name="Liu R."/>
            <person name="Chaisson M."/>
            <person name="Hoppe E."/>
            <person name="Hill C."/>
            <person name="Pang A."/>
            <person name="Hillier L."/>
            <person name="Baker C."/>
            <person name="Armstrong J."/>
            <person name="Shendure J."/>
            <person name="Paten B."/>
            <person name="Wilson R."/>
            <person name="Chao H."/>
            <person name="Schneider V."/>
            <person name="Ventura M."/>
            <person name="Kronenberg Z."/>
            <person name="Murali S."/>
            <person name="Gordon D."/>
            <person name="Cantsilieris S."/>
            <person name="Munson K."/>
            <person name="Nelson B."/>
            <person name="Raja A."/>
            <person name="Underwood J."/>
            <person name="Diekhans M."/>
            <person name="Fiddes I."/>
            <person name="Haussler D."/>
            <person name="Eichler E."/>
        </authorList>
    </citation>
    <scope>NUCLEOTIDE SEQUENCE [LARGE SCALE GENOMIC DNA]</scope>
    <source>
        <strain evidence="3">Yerkes chimp pedigree #C0471</strain>
    </source>
</reference>
<evidence type="ECO:0000313" key="4">
    <source>
        <dbReference type="Proteomes" id="UP000236370"/>
    </source>
</evidence>
<dbReference type="GO" id="GO:0016616">
    <property type="term" value="F:oxidoreductase activity, acting on the CH-OH group of donors, NAD or NADP as acceptor"/>
    <property type="evidence" value="ECO:0007669"/>
    <property type="project" value="InterPro"/>
</dbReference>
<dbReference type="GO" id="GO:0006694">
    <property type="term" value="P:steroid biosynthetic process"/>
    <property type="evidence" value="ECO:0007669"/>
    <property type="project" value="InterPro"/>
</dbReference>
<sequence length="82" mass="9370">MTGWSCLVTGAGGFLGQRIIRLLVKEKELKEIRVLDKAFRPELREEFSKLQNKTKLTVLEGDILDEPFLKRACQDVSVIIHT</sequence>
<accession>A0A2J8JUJ8</accession>
<comment type="caution">
    <text evidence="3">The sequence shown here is derived from an EMBL/GenBank/DDBJ whole genome shotgun (WGS) entry which is preliminary data.</text>
</comment>
<keyword evidence="1" id="KW-0520">NAD</keyword>
<dbReference type="InterPro" id="IPR002225">
    <property type="entry name" value="3Beta_OHSteriod_DH/Estase"/>
</dbReference>
<name>A0A2J8JUJ8_PANTR</name>